<dbReference type="EMBL" id="JAQQBS010000001">
    <property type="protein sequence ID" value="KAK0177010.1"/>
    <property type="molecule type" value="Genomic_DNA"/>
</dbReference>
<organism evidence="1 2">
    <name type="scientific">Microctonus aethiopoides</name>
    <dbReference type="NCBI Taxonomy" id="144406"/>
    <lineage>
        <taxon>Eukaryota</taxon>
        <taxon>Metazoa</taxon>
        <taxon>Ecdysozoa</taxon>
        <taxon>Arthropoda</taxon>
        <taxon>Hexapoda</taxon>
        <taxon>Insecta</taxon>
        <taxon>Pterygota</taxon>
        <taxon>Neoptera</taxon>
        <taxon>Endopterygota</taxon>
        <taxon>Hymenoptera</taxon>
        <taxon>Apocrita</taxon>
        <taxon>Ichneumonoidea</taxon>
        <taxon>Braconidae</taxon>
        <taxon>Euphorinae</taxon>
        <taxon>Microctonus</taxon>
    </lineage>
</organism>
<sequence>MLINWCTNCKRMTRTRNIRTELLSCVEYKCEKYKCGTALPVSEETDVLKLHMIAQSNKSKKVANLGMEANKLKIGENLCFGILKTERRTEKKVIYNLVSASQDIQGQKSEKSVFCNYLDFYRKIVIGGYYEICRL</sequence>
<dbReference type="Proteomes" id="UP001168990">
    <property type="component" value="Unassembled WGS sequence"/>
</dbReference>
<keyword evidence="2" id="KW-1185">Reference proteome</keyword>
<accession>A0AA39KX53</accession>
<dbReference type="AlphaFoldDB" id="A0AA39KX53"/>
<evidence type="ECO:0000313" key="2">
    <source>
        <dbReference type="Proteomes" id="UP001168990"/>
    </source>
</evidence>
<evidence type="ECO:0000313" key="1">
    <source>
        <dbReference type="EMBL" id="KAK0177010.1"/>
    </source>
</evidence>
<comment type="caution">
    <text evidence="1">The sequence shown here is derived from an EMBL/GenBank/DDBJ whole genome shotgun (WGS) entry which is preliminary data.</text>
</comment>
<name>A0AA39KX53_9HYME</name>
<proteinExistence type="predicted"/>
<gene>
    <name evidence="1" type="ORF">PV328_001102</name>
</gene>
<protein>
    <submittedName>
        <fullName evidence="1">Uncharacterized protein</fullName>
    </submittedName>
</protein>
<reference evidence="1" key="2">
    <citation type="submission" date="2023-03" db="EMBL/GenBank/DDBJ databases">
        <authorList>
            <person name="Inwood S.N."/>
            <person name="Skelly J.G."/>
            <person name="Guhlin J."/>
            <person name="Harrop T.W.R."/>
            <person name="Goldson S.G."/>
            <person name="Dearden P.K."/>
        </authorList>
    </citation>
    <scope>NUCLEOTIDE SEQUENCE</scope>
    <source>
        <strain evidence="1">Irish</strain>
        <tissue evidence="1">Whole body</tissue>
    </source>
</reference>
<reference evidence="1" key="1">
    <citation type="journal article" date="2023" name="bioRxiv">
        <title>Scaffold-level genome assemblies of two parasitoid biocontrol wasps reveal the parthenogenesis mechanism and an associated novel virus.</title>
        <authorList>
            <person name="Inwood S."/>
            <person name="Skelly J."/>
            <person name="Guhlin J."/>
            <person name="Harrop T."/>
            <person name="Goldson S."/>
            <person name="Dearden P."/>
        </authorList>
    </citation>
    <scope>NUCLEOTIDE SEQUENCE</scope>
    <source>
        <strain evidence="1">Irish</strain>
        <tissue evidence="1">Whole body</tissue>
    </source>
</reference>